<evidence type="ECO:0000256" key="1">
    <source>
        <dbReference type="ARBA" id="ARBA00010515"/>
    </source>
</evidence>
<evidence type="ECO:0000313" key="5">
    <source>
        <dbReference type="Proteomes" id="UP001408356"/>
    </source>
</evidence>
<dbReference type="SUPFAM" id="SSF53474">
    <property type="entry name" value="alpha/beta-Hydrolases"/>
    <property type="match status" value="1"/>
</dbReference>
<feature type="domain" description="Alpha/beta hydrolase fold-3" evidence="3">
    <location>
        <begin position="173"/>
        <end position="409"/>
    </location>
</feature>
<comment type="similarity">
    <text evidence="1">Belongs to the 'GDXG' lipolytic enzyme family.</text>
</comment>
<reference evidence="4 5" key="1">
    <citation type="journal article" date="2024" name="J. Plant Pathol.">
        <title>Sequence and assembly of the genome of Seiridium unicorne, isolate CBS 538.82, causal agent of cypress canker disease.</title>
        <authorList>
            <person name="Scali E."/>
            <person name="Rocca G.D."/>
            <person name="Danti R."/>
            <person name="Garbelotto M."/>
            <person name="Barberini S."/>
            <person name="Baroncelli R."/>
            <person name="Emiliani G."/>
        </authorList>
    </citation>
    <scope>NUCLEOTIDE SEQUENCE [LARGE SCALE GENOMIC DNA]</scope>
    <source>
        <strain evidence="4 5">BM-138-508</strain>
    </source>
</reference>
<organism evidence="4 5">
    <name type="scientific">Seiridium unicorne</name>
    <dbReference type="NCBI Taxonomy" id="138068"/>
    <lineage>
        <taxon>Eukaryota</taxon>
        <taxon>Fungi</taxon>
        <taxon>Dikarya</taxon>
        <taxon>Ascomycota</taxon>
        <taxon>Pezizomycotina</taxon>
        <taxon>Sordariomycetes</taxon>
        <taxon>Xylariomycetidae</taxon>
        <taxon>Amphisphaeriales</taxon>
        <taxon>Sporocadaceae</taxon>
        <taxon>Seiridium</taxon>
    </lineage>
</organism>
<name>A0ABR2UKY5_9PEZI</name>
<keyword evidence="2" id="KW-0378">Hydrolase</keyword>
<proteinExistence type="inferred from homology"/>
<dbReference type="InterPro" id="IPR029058">
    <property type="entry name" value="AB_hydrolase_fold"/>
</dbReference>
<dbReference type="InterPro" id="IPR050300">
    <property type="entry name" value="GDXG_lipolytic_enzyme"/>
</dbReference>
<sequence>MEQPKEQNGLSAQIKGRLDLIRLILPRVPYVLRVVLLHILGVSETAKYLDLKSDATIAFLRHMLGHSKPQPISKTQATTLKDPGVQGRIWISTVASQVPPEPSIRDALLAAINAMKSDLVSIDDACRMPEILPVEAEWTGYRAAATRESRPPSISEEDKYHEMMKEVRSAVTVLYFHGGAYYLCDPSTHRPTCKKLAKLTKGRVYSVRYRLAPQGPFPAAVLDALVSYFTLLYPPPGAIHEAVAPSNIVVGGDSAGGNLSLALLQTLLEIRRQNIKINWFGQEREVPLPAGVSLNSPWLDMVQSFPSWRSNLKWDYLPPPNLLAEKNTPPDSIWPASPPRKHIYVDDAYLLHPLASLQLAESWKGSPPIYVCTGWECLADEDRFLVSKLSRDGVAVTFEEYEAMPHVFAPILGHTSEAKRCFDGWAQFITAAVENPKSLKSNYTLIKAKTCDESEIEAKTVSPFTDEDVRRLAFDMVGRKSSFAETPAKL</sequence>
<dbReference type="EMBL" id="JARVKF010000418">
    <property type="protein sequence ID" value="KAK9415270.1"/>
    <property type="molecule type" value="Genomic_DNA"/>
</dbReference>
<evidence type="ECO:0000256" key="2">
    <source>
        <dbReference type="ARBA" id="ARBA00022801"/>
    </source>
</evidence>
<accession>A0ABR2UKY5</accession>
<dbReference type="PANTHER" id="PTHR48081:SF25">
    <property type="entry name" value="PUTATIVE (AFU_ORTHOLOGUE AFUA_3G11560)-RELATED"/>
    <property type="match status" value="1"/>
</dbReference>
<gene>
    <name evidence="4" type="ORF">SUNI508_02118</name>
</gene>
<dbReference type="PANTHER" id="PTHR48081">
    <property type="entry name" value="AB HYDROLASE SUPERFAMILY PROTEIN C4A8.06C"/>
    <property type="match status" value="1"/>
</dbReference>
<protein>
    <recommendedName>
        <fullName evidence="3">Alpha/beta hydrolase fold-3 domain-containing protein</fullName>
    </recommendedName>
</protein>
<evidence type="ECO:0000313" key="4">
    <source>
        <dbReference type="EMBL" id="KAK9415270.1"/>
    </source>
</evidence>
<dbReference type="Proteomes" id="UP001408356">
    <property type="component" value="Unassembled WGS sequence"/>
</dbReference>
<keyword evidence="5" id="KW-1185">Reference proteome</keyword>
<dbReference type="Gene3D" id="3.40.50.1820">
    <property type="entry name" value="alpha/beta hydrolase"/>
    <property type="match status" value="1"/>
</dbReference>
<evidence type="ECO:0000259" key="3">
    <source>
        <dbReference type="Pfam" id="PF07859"/>
    </source>
</evidence>
<dbReference type="InterPro" id="IPR002168">
    <property type="entry name" value="Lipase_GDXG_HIS_AS"/>
</dbReference>
<dbReference type="Pfam" id="PF07859">
    <property type="entry name" value="Abhydrolase_3"/>
    <property type="match status" value="1"/>
</dbReference>
<comment type="caution">
    <text evidence="4">The sequence shown here is derived from an EMBL/GenBank/DDBJ whole genome shotgun (WGS) entry which is preliminary data.</text>
</comment>
<dbReference type="PROSITE" id="PS01173">
    <property type="entry name" value="LIPASE_GDXG_HIS"/>
    <property type="match status" value="1"/>
</dbReference>
<dbReference type="InterPro" id="IPR013094">
    <property type="entry name" value="AB_hydrolase_3"/>
</dbReference>